<evidence type="ECO:0000256" key="4">
    <source>
        <dbReference type="ARBA" id="ARBA00022448"/>
    </source>
</evidence>
<feature type="transmembrane region" description="Helical" evidence="10">
    <location>
        <begin position="142"/>
        <end position="168"/>
    </location>
</feature>
<feature type="transmembrane region" description="Helical" evidence="10">
    <location>
        <begin position="333"/>
        <end position="355"/>
    </location>
</feature>
<keyword evidence="7 10" id="KW-0812">Transmembrane</keyword>
<dbReference type="InterPro" id="IPR000515">
    <property type="entry name" value="MetI-like"/>
</dbReference>
<dbReference type="GO" id="GO:0005315">
    <property type="term" value="F:phosphate transmembrane transporter activity"/>
    <property type="evidence" value="ECO:0007669"/>
    <property type="project" value="InterPro"/>
</dbReference>
<dbReference type="InterPro" id="IPR035906">
    <property type="entry name" value="MetI-like_sf"/>
</dbReference>
<name>A0A7Y9JMW1_9MICO</name>
<comment type="subcellular location">
    <subcellularLocation>
        <location evidence="2 10">Cell membrane</location>
        <topology evidence="2 10">Multi-pass membrane protein</topology>
    </subcellularLocation>
</comment>
<dbReference type="Proteomes" id="UP000552045">
    <property type="component" value="Unassembled WGS sequence"/>
</dbReference>
<feature type="transmembrane region" description="Helical" evidence="10">
    <location>
        <begin position="26"/>
        <end position="49"/>
    </location>
</feature>
<keyword evidence="5 10" id="KW-1003">Cell membrane</keyword>
<dbReference type="NCBIfam" id="TIGR00974">
    <property type="entry name" value="3a0107s02c"/>
    <property type="match status" value="1"/>
</dbReference>
<evidence type="ECO:0000256" key="3">
    <source>
        <dbReference type="ARBA" id="ARBA00007069"/>
    </source>
</evidence>
<dbReference type="InterPro" id="IPR005672">
    <property type="entry name" value="Phosphate_PstA"/>
</dbReference>
<comment type="function">
    <text evidence="1">Part of the binding-protein-dependent transport system for phosphate; probably responsible for the translocation of the substrate across the membrane.</text>
</comment>
<dbReference type="PROSITE" id="PS50928">
    <property type="entry name" value="ABC_TM1"/>
    <property type="match status" value="1"/>
</dbReference>
<feature type="transmembrane region" description="Helical" evidence="10">
    <location>
        <begin position="91"/>
        <end position="113"/>
    </location>
</feature>
<evidence type="ECO:0000256" key="6">
    <source>
        <dbReference type="ARBA" id="ARBA00022592"/>
    </source>
</evidence>
<dbReference type="AlphaFoldDB" id="A0A7Y9JMW1"/>
<organism evidence="12 13">
    <name type="scientific">Microbacterium pseudoresistens</name>
    <dbReference type="NCBI Taxonomy" id="640634"/>
    <lineage>
        <taxon>Bacteria</taxon>
        <taxon>Bacillati</taxon>
        <taxon>Actinomycetota</taxon>
        <taxon>Actinomycetes</taxon>
        <taxon>Micrococcales</taxon>
        <taxon>Microbacteriaceae</taxon>
        <taxon>Microbacterium</taxon>
    </lineage>
</organism>
<dbReference type="Pfam" id="PF00528">
    <property type="entry name" value="BPD_transp_1"/>
    <property type="match status" value="1"/>
</dbReference>
<comment type="similarity">
    <text evidence="3 10">Belongs to the binding-protein-dependent transport system permease family. CysTW subfamily.</text>
</comment>
<keyword evidence="4" id="KW-0813">Transport</keyword>
<dbReference type="PANTHER" id="PTHR42922">
    <property type="entry name" value="PHOSPHATE TRANSPORT SYSTEM PERMEASE PROTEIN PSTA"/>
    <property type="match status" value="1"/>
</dbReference>
<gene>
    <name evidence="12" type="ORF">BKA02_001830</name>
</gene>
<proteinExistence type="inferred from homology"/>
<feature type="transmembrane region" description="Helical" evidence="10">
    <location>
        <begin position="180"/>
        <end position="207"/>
    </location>
</feature>
<dbReference type="InterPro" id="IPR051408">
    <property type="entry name" value="Phosphate_transprt_permease"/>
</dbReference>
<evidence type="ECO:0000256" key="9">
    <source>
        <dbReference type="ARBA" id="ARBA00023136"/>
    </source>
</evidence>
<accession>A0A7Y9JMW1</accession>
<evidence type="ECO:0000313" key="12">
    <source>
        <dbReference type="EMBL" id="NYD54775.1"/>
    </source>
</evidence>
<keyword evidence="8 10" id="KW-1133">Transmembrane helix</keyword>
<keyword evidence="6" id="KW-0592">Phosphate transport</keyword>
<evidence type="ECO:0000256" key="7">
    <source>
        <dbReference type="ARBA" id="ARBA00022692"/>
    </source>
</evidence>
<evidence type="ECO:0000313" key="13">
    <source>
        <dbReference type="Proteomes" id="UP000552045"/>
    </source>
</evidence>
<evidence type="ECO:0000256" key="1">
    <source>
        <dbReference type="ARBA" id="ARBA00003510"/>
    </source>
</evidence>
<keyword evidence="13" id="KW-1185">Reference proteome</keyword>
<feature type="domain" description="ABC transmembrane type-1" evidence="11">
    <location>
        <begin position="143"/>
        <end position="351"/>
    </location>
</feature>
<dbReference type="GO" id="GO:0035435">
    <property type="term" value="P:phosphate ion transmembrane transport"/>
    <property type="evidence" value="ECO:0007669"/>
    <property type="project" value="InterPro"/>
</dbReference>
<sequence>MTVLDARTATGTAPAASLTAGKLARWVPWTLLLVSLAIAYAIFGVASIGEGLQHFNAVGATIVGAVIYMVLITVISVIAESRRKAIDRLMTALVSSAFLLALLPLVSLLWTVVANGLERFDAEFFTWTMRNVVGEGGGIVHAIWGTVLITLTATIISVPIGLMTSIYLVEYGRGPVAKAITFFVDVMTGIPSIVAGLFIYSVFALIIRPGISMGFMGALALAVLMTPVVVRGSEELLRIVPNELREASYALGVPKWLTVLKVVLPTSIAGIMTSVMLSIARVIGETAPLLLTAGFTMSLNTNIFDGQMMTLPVFAYNQYMNQGTSPDSAIARAWAAALTLILIVMVLNLLARLIAKVFAPKTSGR</sequence>
<dbReference type="RefSeq" id="WP_179433350.1">
    <property type="nucleotide sequence ID" value="NZ_BAABLC010000002.1"/>
</dbReference>
<evidence type="ECO:0000256" key="2">
    <source>
        <dbReference type="ARBA" id="ARBA00004651"/>
    </source>
</evidence>
<evidence type="ECO:0000256" key="5">
    <source>
        <dbReference type="ARBA" id="ARBA00022475"/>
    </source>
</evidence>
<evidence type="ECO:0000256" key="8">
    <source>
        <dbReference type="ARBA" id="ARBA00022989"/>
    </source>
</evidence>
<protein>
    <recommendedName>
        <fullName evidence="10">Phosphate transport system permease protein PstA</fullName>
    </recommendedName>
</protein>
<feature type="transmembrane region" description="Helical" evidence="10">
    <location>
        <begin position="55"/>
        <end position="79"/>
    </location>
</feature>
<dbReference type="CDD" id="cd06261">
    <property type="entry name" value="TM_PBP2"/>
    <property type="match status" value="1"/>
</dbReference>
<dbReference type="PANTHER" id="PTHR42922:SF1">
    <property type="entry name" value="PHOSPHATE TRANSPORT SYSTEM PERMEASE PROTEIN PSTA"/>
    <property type="match status" value="1"/>
</dbReference>
<dbReference type="GO" id="GO:0005886">
    <property type="term" value="C:plasma membrane"/>
    <property type="evidence" value="ECO:0007669"/>
    <property type="project" value="UniProtKB-SubCell"/>
</dbReference>
<dbReference type="Gene3D" id="1.10.3720.10">
    <property type="entry name" value="MetI-like"/>
    <property type="match status" value="1"/>
</dbReference>
<dbReference type="SUPFAM" id="SSF161098">
    <property type="entry name" value="MetI-like"/>
    <property type="match status" value="1"/>
</dbReference>
<feature type="transmembrane region" description="Helical" evidence="10">
    <location>
        <begin position="213"/>
        <end position="230"/>
    </location>
</feature>
<keyword evidence="9 10" id="KW-0472">Membrane</keyword>
<comment type="caution">
    <text evidence="12">The sequence shown here is derived from an EMBL/GenBank/DDBJ whole genome shotgun (WGS) entry which is preliminary data.</text>
</comment>
<reference evidence="12 13" key="1">
    <citation type="submission" date="2020-07" db="EMBL/GenBank/DDBJ databases">
        <title>Sequencing the genomes of 1000 actinobacteria strains.</title>
        <authorList>
            <person name="Klenk H.-P."/>
        </authorList>
    </citation>
    <scope>NUCLEOTIDE SEQUENCE [LARGE SCALE GENOMIC DNA]</scope>
    <source>
        <strain evidence="12 13">DSM 22185</strain>
    </source>
</reference>
<evidence type="ECO:0000256" key="10">
    <source>
        <dbReference type="RuleBase" id="RU363043"/>
    </source>
</evidence>
<evidence type="ECO:0000259" key="11">
    <source>
        <dbReference type="PROSITE" id="PS50928"/>
    </source>
</evidence>
<dbReference type="EMBL" id="JACCBH010000001">
    <property type="protein sequence ID" value="NYD54775.1"/>
    <property type="molecule type" value="Genomic_DNA"/>
</dbReference>